<name>A0A8S9RK59_BRACR</name>
<feature type="transmembrane region" description="Helical" evidence="1">
    <location>
        <begin position="12"/>
        <end position="34"/>
    </location>
</feature>
<evidence type="ECO:0000313" key="2">
    <source>
        <dbReference type="EMBL" id="KAF3573558.1"/>
    </source>
</evidence>
<evidence type="ECO:0000256" key="1">
    <source>
        <dbReference type="SAM" id="Phobius"/>
    </source>
</evidence>
<keyword evidence="1" id="KW-0472">Membrane</keyword>
<reference evidence="2" key="1">
    <citation type="submission" date="2019-12" db="EMBL/GenBank/DDBJ databases">
        <title>Genome sequencing and annotation of Brassica cretica.</title>
        <authorList>
            <person name="Studholme D.J."/>
            <person name="Sarris P."/>
        </authorList>
    </citation>
    <scope>NUCLEOTIDE SEQUENCE</scope>
    <source>
        <strain evidence="2">PFS-109/04</strain>
        <tissue evidence="2">Leaf</tissue>
    </source>
</reference>
<gene>
    <name evidence="2" type="ORF">F2Q69_00059210</name>
</gene>
<accession>A0A8S9RK59</accession>
<evidence type="ECO:0000313" key="3">
    <source>
        <dbReference type="Proteomes" id="UP000712600"/>
    </source>
</evidence>
<proteinExistence type="predicted"/>
<sequence length="89" mass="10040">MAVLRSADDHVYSTTIIVVSFVVMPPPAFFARLIPLRRILWVLSVFDGRQESQMRSFIPVTSEISHASNFAACLAPSTLQFTVECPRIW</sequence>
<dbReference type="EMBL" id="QGKX02000095">
    <property type="protein sequence ID" value="KAF3573558.1"/>
    <property type="molecule type" value="Genomic_DNA"/>
</dbReference>
<protein>
    <submittedName>
        <fullName evidence="2">Uncharacterized protein</fullName>
    </submittedName>
</protein>
<keyword evidence="1" id="KW-0812">Transmembrane</keyword>
<comment type="caution">
    <text evidence="2">The sequence shown here is derived from an EMBL/GenBank/DDBJ whole genome shotgun (WGS) entry which is preliminary data.</text>
</comment>
<dbReference type="Proteomes" id="UP000712600">
    <property type="component" value="Unassembled WGS sequence"/>
</dbReference>
<dbReference type="AlphaFoldDB" id="A0A8S9RK59"/>
<organism evidence="2 3">
    <name type="scientific">Brassica cretica</name>
    <name type="common">Mustard</name>
    <dbReference type="NCBI Taxonomy" id="69181"/>
    <lineage>
        <taxon>Eukaryota</taxon>
        <taxon>Viridiplantae</taxon>
        <taxon>Streptophyta</taxon>
        <taxon>Embryophyta</taxon>
        <taxon>Tracheophyta</taxon>
        <taxon>Spermatophyta</taxon>
        <taxon>Magnoliopsida</taxon>
        <taxon>eudicotyledons</taxon>
        <taxon>Gunneridae</taxon>
        <taxon>Pentapetalae</taxon>
        <taxon>rosids</taxon>
        <taxon>malvids</taxon>
        <taxon>Brassicales</taxon>
        <taxon>Brassicaceae</taxon>
        <taxon>Brassiceae</taxon>
        <taxon>Brassica</taxon>
    </lineage>
</organism>
<keyword evidence="1" id="KW-1133">Transmembrane helix</keyword>